<feature type="domain" description="DUF4395" evidence="2">
    <location>
        <begin position="13"/>
        <end position="141"/>
    </location>
</feature>
<name>E0UPG0_SULAO</name>
<dbReference type="PIRSF" id="PIRSF030042">
    <property type="entry name" value="UCP030042"/>
    <property type="match status" value="1"/>
</dbReference>
<dbReference type="EMBL" id="CP002205">
    <property type="protein sequence ID" value="ADN09690.1"/>
    <property type="molecule type" value="Genomic_DNA"/>
</dbReference>
<evidence type="ECO:0000313" key="3">
    <source>
        <dbReference type="EMBL" id="ADN09690.1"/>
    </source>
</evidence>
<sequence>MSQKSCPVSFIKIDANIVRINAFYILLLVSLYLMTFNKFIILFLIADFSIRLFVSKSYSPLYFISSRTKELLHVKSKLEDNAPKTLATYFGFLFLVLILLFDLLHAETLFYITSAILLVCLFLELAFDYCMGCKIYYLYKRFVV</sequence>
<protein>
    <submittedName>
        <fullName evidence="3">CDP-alcohol phosphatidyltransferase</fullName>
    </submittedName>
</protein>
<evidence type="ECO:0000313" key="4">
    <source>
        <dbReference type="Proteomes" id="UP000007803"/>
    </source>
</evidence>
<keyword evidence="4" id="KW-1185">Reference proteome</keyword>
<dbReference type="GO" id="GO:0016740">
    <property type="term" value="F:transferase activity"/>
    <property type="evidence" value="ECO:0007669"/>
    <property type="project" value="UniProtKB-KW"/>
</dbReference>
<keyword evidence="1" id="KW-0812">Transmembrane</keyword>
<proteinExistence type="predicted"/>
<evidence type="ECO:0000256" key="1">
    <source>
        <dbReference type="SAM" id="Phobius"/>
    </source>
</evidence>
<dbReference type="InterPro" id="IPR025508">
    <property type="entry name" value="DUF4395"/>
</dbReference>
<keyword evidence="3" id="KW-0808">Transferase</keyword>
<gene>
    <name evidence="3" type="ordered locus">Saut_1643</name>
</gene>
<reference evidence="4" key="1">
    <citation type="journal article" date="2010" name="Stand. Genomic Sci.">
        <title>Complete genome sequence of Sulfurimonas autotrophica type strain (OK10).</title>
        <authorList>
            <person name="Sikorski J."/>
            <person name="Munk C."/>
            <person name="Lapidus A."/>
            <person name="Djao O."/>
            <person name="Lucas S."/>
            <person name="Glavina Del Rio T."/>
            <person name="Nolan M."/>
            <person name="Tice H."/>
            <person name="Han C."/>
            <person name="Cheng J."/>
            <person name="Tapia R."/>
            <person name="Goodwin L."/>
            <person name="Pitluck S."/>
            <person name="Liolios K."/>
            <person name="Ivanova N."/>
            <person name="Mavromatis K."/>
            <person name="Mikhailova N."/>
            <person name="Pati A."/>
            <person name="Sims D."/>
            <person name="Meincke L."/>
            <person name="Brettin T."/>
            <person name="Detter J."/>
            <person name="Chen A."/>
            <person name="Palaniappan K."/>
            <person name="Land M."/>
            <person name="Hauser L."/>
            <person name="Chang Y."/>
            <person name="Jeffries C."/>
            <person name="Rohde M."/>
            <person name="Lang E."/>
            <person name="Spring S."/>
            <person name="Goker M."/>
            <person name="Woyke T."/>
            <person name="Bristow J."/>
            <person name="Eisen J."/>
            <person name="Markowitz V."/>
            <person name="Hugenholtz P."/>
            <person name="Kyrpides N."/>
            <person name="Klenk H."/>
        </authorList>
    </citation>
    <scope>NUCLEOTIDE SEQUENCE [LARGE SCALE GENOMIC DNA]</scope>
    <source>
        <strain evidence="4">ATCC BAA-671 / DSM 16294 / JCM 11897 / OK10</strain>
    </source>
</reference>
<accession>E0UPG0</accession>
<dbReference type="Pfam" id="PF14340">
    <property type="entry name" value="DUF4395"/>
    <property type="match status" value="1"/>
</dbReference>
<feature type="transmembrane region" description="Helical" evidence="1">
    <location>
        <begin position="22"/>
        <end position="46"/>
    </location>
</feature>
<feature type="transmembrane region" description="Helical" evidence="1">
    <location>
        <begin position="86"/>
        <end position="104"/>
    </location>
</feature>
<keyword evidence="1" id="KW-0472">Membrane</keyword>
<dbReference type="OrthoDB" id="5334502at2"/>
<organism evidence="3 4">
    <name type="scientific">Sulfurimonas autotrophica (strain ATCC BAA-671 / DSM 16294 / JCM 11897 / OK10)</name>
    <dbReference type="NCBI Taxonomy" id="563040"/>
    <lineage>
        <taxon>Bacteria</taxon>
        <taxon>Pseudomonadati</taxon>
        <taxon>Campylobacterota</taxon>
        <taxon>Epsilonproteobacteria</taxon>
        <taxon>Campylobacterales</taxon>
        <taxon>Sulfurimonadaceae</taxon>
        <taxon>Sulfurimonas</taxon>
    </lineage>
</organism>
<feature type="transmembrane region" description="Helical" evidence="1">
    <location>
        <begin position="110"/>
        <end position="131"/>
    </location>
</feature>
<dbReference type="KEGG" id="sua:Saut_1643"/>
<dbReference type="AlphaFoldDB" id="E0UPG0"/>
<dbReference type="RefSeq" id="WP_013327443.1">
    <property type="nucleotide sequence ID" value="NC_014506.1"/>
</dbReference>
<keyword evidence="1" id="KW-1133">Transmembrane helix</keyword>
<dbReference type="STRING" id="563040.Saut_1643"/>
<dbReference type="Proteomes" id="UP000007803">
    <property type="component" value="Chromosome"/>
</dbReference>
<dbReference type="InterPro" id="IPR016942">
    <property type="entry name" value="UCP030042"/>
</dbReference>
<dbReference type="HOGENOM" id="CLU_115719_2_0_7"/>
<evidence type="ECO:0000259" key="2">
    <source>
        <dbReference type="Pfam" id="PF14340"/>
    </source>
</evidence>